<dbReference type="EMBL" id="PQWM01000029">
    <property type="protein sequence ID" value="RDZ11084.1"/>
    <property type="molecule type" value="Genomic_DNA"/>
</dbReference>
<gene>
    <name evidence="1" type="ORF">C3744_22210</name>
</gene>
<protein>
    <submittedName>
        <fullName evidence="1">Tautomerase family protein</fullName>
    </submittedName>
</protein>
<dbReference type="Pfam" id="PF14552">
    <property type="entry name" value="Tautomerase_2"/>
    <property type="match status" value="1"/>
</dbReference>
<dbReference type="PANTHER" id="PTHR38460:SF1">
    <property type="entry name" value="TAUTOMERASE YOLI-RELATED"/>
    <property type="match status" value="1"/>
</dbReference>
<dbReference type="SUPFAM" id="SSF55331">
    <property type="entry name" value="Tautomerase/MIF"/>
    <property type="match status" value="1"/>
</dbReference>
<sequence length="136" mass="16014">MPFVNVYYPEHRLNDRELKKVSNCIHQSLIQYFYIPKEDYFQLFLPYPSQHFFYDSQYFLENGEKRTNQMIYISITCGQGRAVEQKKKLYQSIAEGLHTDLAISTSNIFITLNETPLENWSFGQGVAQMVNPKEAK</sequence>
<dbReference type="Proteomes" id="UP000256519">
    <property type="component" value="Unassembled WGS sequence"/>
</dbReference>
<organism evidence="1 2">
    <name type="scientific">Priestia megaterium</name>
    <name type="common">Bacillus megaterium</name>
    <dbReference type="NCBI Taxonomy" id="1404"/>
    <lineage>
        <taxon>Bacteria</taxon>
        <taxon>Bacillati</taxon>
        <taxon>Bacillota</taxon>
        <taxon>Bacilli</taxon>
        <taxon>Bacillales</taxon>
        <taxon>Bacillaceae</taxon>
        <taxon>Priestia</taxon>
    </lineage>
</organism>
<dbReference type="Gene3D" id="3.30.429.10">
    <property type="entry name" value="Macrophage Migration Inhibitory Factor"/>
    <property type="match status" value="1"/>
</dbReference>
<dbReference type="InterPro" id="IPR037479">
    <property type="entry name" value="Tauto_MSAD"/>
</dbReference>
<dbReference type="RefSeq" id="WP_116077120.1">
    <property type="nucleotide sequence ID" value="NZ_CP187630.1"/>
</dbReference>
<proteinExistence type="predicted"/>
<accession>A0A3D8WWV4</accession>
<dbReference type="InterPro" id="IPR014347">
    <property type="entry name" value="Tautomerase/MIF_sf"/>
</dbReference>
<comment type="caution">
    <text evidence="1">The sequence shown here is derived from an EMBL/GenBank/DDBJ whole genome shotgun (WGS) entry which is preliminary data.</text>
</comment>
<dbReference type="PANTHER" id="PTHR38460">
    <property type="entry name" value="TAUTOMERASE YOLI-RELATED"/>
    <property type="match status" value="1"/>
</dbReference>
<evidence type="ECO:0000313" key="2">
    <source>
        <dbReference type="Proteomes" id="UP000256519"/>
    </source>
</evidence>
<reference evidence="1 2" key="1">
    <citation type="journal article" date="2018" name="Appl. Environ. Microbiol.">
        <title>Antimicrobial susceptibility testing and tentative epidemiological cut-off values of five Bacillus species relevant for use as animal feed additives or for plant protection.</title>
        <authorList>
            <person name="Agerso Y."/>
            <person name="Stuer-Lauridsen B."/>
            <person name="Bjerre K."/>
            <person name="Jensen M.G."/>
            <person name="Johansen E."/>
            <person name="Bennedsen M."/>
            <person name="Brockmann E."/>
            <person name="Nielsen B."/>
        </authorList>
    </citation>
    <scope>NUCLEOTIDE SEQUENCE [LARGE SCALE GENOMIC DNA]</scope>
    <source>
        <strain evidence="1 2">CHCC20162</strain>
    </source>
</reference>
<name>A0A3D8WWV4_PRIMG</name>
<evidence type="ECO:0000313" key="1">
    <source>
        <dbReference type="EMBL" id="RDZ11084.1"/>
    </source>
</evidence>
<dbReference type="AlphaFoldDB" id="A0A3D8WWV4"/>